<accession>A0ABW3AF77</accession>
<comment type="caution">
    <text evidence="1">The sequence shown here is derived from an EMBL/GenBank/DDBJ whole genome shotgun (WGS) entry which is preliminary data.</text>
</comment>
<dbReference type="InterPro" id="IPR023393">
    <property type="entry name" value="START-like_dom_sf"/>
</dbReference>
<organism evidence="1 2">
    <name type="scientific">Microbacterium insulae</name>
    <dbReference type="NCBI Taxonomy" id="483014"/>
    <lineage>
        <taxon>Bacteria</taxon>
        <taxon>Bacillati</taxon>
        <taxon>Actinomycetota</taxon>
        <taxon>Actinomycetes</taxon>
        <taxon>Micrococcales</taxon>
        <taxon>Microbacteriaceae</taxon>
        <taxon>Microbacterium</taxon>
    </lineage>
</organism>
<dbReference type="Pfam" id="PF10604">
    <property type="entry name" value="Polyketide_cyc2"/>
    <property type="match status" value="1"/>
</dbReference>
<name>A0ABW3AF77_9MICO</name>
<dbReference type="EMBL" id="JBHTII010000001">
    <property type="protein sequence ID" value="MFD0789391.1"/>
    <property type="molecule type" value="Genomic_DNA"/>
</dbReference>
<evidence type="ECO:0000313" key="2">
    <source>
        <dbReference type="Proteomes" id="UP001597055"/>
    </source>
</evidence>
<gene>
    <name evidence="1" type="ORF">ACFQ0P_03195</name>
</gene>
<dbReference type="InterPro" id="IPR019587">
    <property type="entry name" value="Polyketide_cyclase/dehydratase"/>
</dbReference>
<dbReference type="Proteomes" id="UP001597055">
    <property type="component" value="Unassembled WGS sequence"/>
</dbReference>
<evidence type="ECO:0000313" key="1">
    <source>
        <dbReference type="EMBL" id="MFD0789391.1"/>
    </source>
</evidence>
<dbReference type="Gene3D" id="3.30.530.20">
    <property type="match status" value="1"/>
</dbReference>
<protein>
    <submittedName>
        <fullName evidence="1">SRPBCC family protein</fullName>
    </submittedName>
</protein>
<reference evidence="2" key="1">
    <citation type="journal article" date="2019" name="Int. J. Syst. Evol. Microbiol.">
        <title>The Global Catalogue of Microorganisms (GCM) 10K type strain sequencing project: providing services to taxonomists for standard genome sequencing and annotation.</title>
        <authorList>
            <consortium name="The Broad Institute Genomics Platform"/>
            <consortium name="The Broad Institute Genome Sequencing Center for Infectious Disease"/>
            <person name="Wu L."/>
            <person name="Ma J."/>
        </authorList>
    </citation>
    <scope>NUCLEOTIDE SEQUENCE [LARGE SCALE GENOMIC DNA]</scope>
    <source>
        <strain evidence="2">CCUG 54523</strain>
    </source>
</reference>
<dbReference type="SUPFAM" id="SSF55961">
    <property type="entry name" value="Bet v1-like"/>
    <property type="match status" value="1"/>
</dbReference>
<proteinExistence type="predicted"/>
<keyword evidence="2" id="KW-1185">Reference proteome</keyword>
<dbReference type="RefSeq" id="WP_204980342.1">
    <property type="nucleotide sequence ID" value="NZ_JBHTII010000001.1"/>
</dbReference>
<sequence length="144" mass="15708">MFTVTESVEVARGAASVFEFLTDPARRAEWDRSVVSERLLSPPPVQTGSAIRTRMSILGRDAEYDWRVTVFEPPAAMALVSTSGMMPTRLRFDIADTADGSRVTATIEGSPEGMLRLAEPIISETVRSTFSESLQRAKALLEAG</sequence>